<dbReference type="GO" id="GO:0031032">
    <property type="term" value="P:actomyosin structure organization"/>
    <property type="evidence" value="ECO:0007669"/>
    <property type="project" value="TreeGrafter"/>
</dbReference>
<evidence type="ECO:0000256" key="2">
    <source>
        <dbReference type="ARBA" id="ARBA00022527"/>
    </source>
</evidence>
<name>A0A0N1NYG7_9EURO</name>
<dbReference type="VEuPathDB" id="FungiDB:AB675_5275"/>
<dbReference type="Gene3D" id="3.30.200.20">
    <property type="entry name" value="Phosphorylase Kinase, domain 1"/>
    <property type="match status" value="1"/>
</dbReference>
<dbReference type="GO" id="GO:0005524">
    <property type="term" value="F:ATP binding"/>
    <property type="evidence" value="ECO:0007669"/>
    <property type="project" value="UniProtKB-KW"/>
</dbReference>
<keyword evidence="6" id="KW-0067">ATP-binding</keyword>
<evidence type="ECO:0000256" key="3">
    <source>
        <dbReference type="ARBA" id="ARBA00022679"/>
    </source>
</evidence>
<keyword evidence="2" id="KW-0723">Serine/threonine-protein kinase</keyword>
<dbReference type="InterPro" id="IPR000961">
    <property type="entry name" value="AGC-kinase_C"/>
</dbReference>
<reference evidence="9 10" key="1">
    <citation type="submission" date="2015-06" db="EMBL/GenBank/DDBJ databases">
        <title>Draft genome of the ant-associated black yeast Phialophora attae CBS 131958.</title>
        <authorList>
            <person name="Moreno L.F."/>
            <person name="Stielow B.J."/>
            <person name="de Hoog S."/>
            <person name="Vicente V.A."/>
            <person name="Weiss V.A."/>
            <person name="de Vries M."/>
            <person name="Cruz L.M."/>
            <person name="Souza E.M."/>
        </authorList>
    </citation>
    <scope>NUCLEOTIDE SEQUENCE [LARGE SCALE GENOMIC DNA]</scope>
    <source>
        <strain evidence="9 10">CBS 131958</strain>
    </source>
</reference>
<evidence type="ECO:0000256" key="6">
    <source>
        <dbReference type="ARBA" id="ARBA00022840"/>
    </source>
</evidence>
<dbReference type="GO" id="GO:0005737">
    <property type="term" value="C:cytoplasm"/>
    <property type="evidence" value="ECO:0007669"/>
    <property type="project" value="TreeGrafter"/>
</dbReference>
<dbReference type="OrthoDB" id="3638488at2759"/>
<feature type="region of interest" description="Disordered" evidence="7">
    <location>
        <begin position="118"/>
        <end position="224"/>
    </location>
</feature>
<proteinExistence type="predicted"/>
<dbReference type="EMBL" id="LFJN01000015">
    <property type="protein sequence ID" value="KPI39244.1"/>
    <property type="molecule type" value="Genomic_DNA"/>
</dbReference>
<dbReference type="PANTHER" id="PTHR22988:SF75">
    <property type="entry name" value="MYOSIN-16-LIKE"/>
    <property type="match status" value="1"/>
</dbReference>
<feature type="compositionally biased region" description="Acidic residues" evidence="7">
    <location>
        <begin position="121"/>
        <end position="140"/>
    </location>
</feature>
<evidence type="ECO:0000313" key="9">
    <source>
        <dbReference type="EMBL" id="KPI39244.1"/>
    </source>
</evidence>
<dbReference type="EC" id="2.7.11.1" evidence="1"/>
<gene>
    <name evidence="9" type="ORF">AB675_5275</name>
</gene>
<feature type="compositionally biased region" description="Polar residues" evidence="7">
    <location>
        <begin position="152"/>
        <end position="165"/>
    </location>
</feature>
<feature type="compositionally biased region" description="Basic residues" evidence="7">
    <location>
        <begin position="208"/>
        <end position="220"/>
    </location>
</feature>
<comment type="caution">
    <text evidence="9">The sequence shown here is derived from an EMBL/GenBank/DDBJ whole genome shotgun (WGS) entry which is preliminary data.</text>
</comment>
<dbReference type="AlphaFoldDB" id="A0A0N1NYG7"/>
<evidence type="ECO:0000256" key="7">
    <source>
        <dbReference type="SAM" id="MobiDB-lite"/>
    </source>
</evidence>
<evidence type="ECO:0000256" key="5">
    <source>
        <dbReference type="ARBA" id="ARBA00022777"/>
    </source>
</evidence>
<dbReference type="PANTHER" id="PTHR22988">
    <property type="entry name" value="MYOTONIC DYSTROPHY S/T KINASE-RELATED"/>
    <property type="match status" value="1"/>
</dbReference>
<evidence type="ECO:0000256" key="1">
    <source>
        <dbReference type="ARBA" id="ARBA00012513"/>
    </source>
</evidence>
<keyword evidence="10" id="KW-1185">Reference proteome</keyword>
<accession>A0A0N1NYG7</accession>
<sequence>MKILKYKTSLMFPDIGPEKQPPSFEAIDLIRSLLTGKERRLCSRKYELNDYTTQLIAGRPIRFPADKSNRNYQGYFVYADDADDLKCHAYFRHIPWDDLIHRRPPFVPRVNGWEDTRYFDEDQPISDIDENSTEDEEDDKENQTPVAAPGSKASSQHQQEDQQIVPSLALKSPPATPQEQFQNPLMTPPPTAGKLPGSQTLVDSPCKSPRKIKKEKKRPRDKILRDPKVGKEALQARKEGAFMGYSYRKAKGIQDVLDEILEAQFPGWTLDEASENVKHIVGGTAKKETVGLDTGATVGEKMLLPPPMQAGGVTVA</sequence>
<keyword evidence="5 9" id="KW-0418">Kinase</keyword>
<keyword evidence="4" id="KW-0547">Nucleotide-binding</keyword>
<dbReference type="RefSeq" id="XP_017999207.1">
    <property type="nucleotide sequence ID" value="XM_018145475.1"/>
</dbReference>
<dbReference type="GeneID" id="28737355"/>
<dbReference type="STRING" id="1664694.A0A0N1NYG7"/>
<dbReference type="GO" id="GO:0005856">
    <property type="term" value="C:cytoskeleton"/>
    <property type="evidence" value="ECO:0007669"/>
    <property type="project" value="TreeGrafter"/>
</dbReference>
<dbReference type="PROSITE" id="PS51285">
    <property type="entry name" value="AGC_KINASE_CTER"/>
    <property type="match status" value="1"/>
</dbReference>
<evidence type="ECO:0000259" key="8">
    <source>
        <dbReference type="PROSITE" id="PS51285"/>
    </source>
</evidence>
<dbReference type="InterPro" id="IPR050839">
    <property type="entry name" value="Rho-assoc_Ser/Thr_Kinase"/>
</dbReference>
<feature type="domain" description="AGC-kinase C-terminal" evidence="8">
    <location>
        <begin position="92"/>
        <end position="180"/>
    </location>
</feature>
<dbReference type="Proteomes" id="UP000038010">
    <property type="component" value="Unassembled WGS sequence"/>
</dbReference>
<keyword evidence="3" id="KW-0808">Transferase</keyword>
<evidence type="ECO:0000313" key="10">
    <source>
        <dbReference type="Proteomes" id="UP000038010"/>
    </source>
</evidence>
<dbReference type="GO" id="GO:0004674">
    <property type="term" value="F:protein serine/threonine kinase activity"/>
    <property type="evidence" value="ECO:0007669"/>
    <property type="project" value="UniProtKB-KW"/>
</dbReference>
<evidence type="ECO:0000256" key="4">
    <source>
        <dbReference type="ARBA" id="ARBA00022741"/>
    </source>
</evidence>
<organism evidence="9 10">
    <name type="scientific">Cyphellophora attinorum</name>
    <dbReference type="NCBI Taxonomy" id="1664694"/>
    <lineage>
        <taxon>Eukaryota</taxon>
        <taxon>Fungi</taxon>
        <taxon>Dikarya</taxon>
        <taxon>Ascomycota</taxon>
        <taxon>Pezizomycotina</taxon>
        <taxon>Eurotiomycetes</taxon>
        <taxon>Chaetothyriomycetidae</taxon>
        <taxon>Chaetothyriales</taxon>
        <taxon>Cyphellophoraceae</taxon>
        <taxon>Cyphellophora</taxon>
    </lineage>
</organism>
<dbReference type="Gene3D" id="1.10.510.10">
    <property type="entry name" value="Transferase(Phosphotransferase) domain 1"/>
    <property type="match status" value="1"/>
</dbReference>
<protein>
    <recommendedName>
        <fullName evidence="1">non-specific serine/threonine protein kinase</fullName>
        <ecNumber evidence="1">2.7.11.1</ecNumber>
    </recommendedName>
</protein>